<dbReference type="EMBL" id="PDJG01000001">
    <property type="protein sequence ID" value="PFG33642.1"/>
    <property type="molecule type" value="Genomic_DNA"/>
</dbReference>
<dbReference type="Proteomes" id="UP000225548">
    <property type="component" value="Unassembled WGS sequence"/>
</dbReference>
<feature type="region of interest" description="Disordered" evidence="1">
    <location>
        <begin position="30"/>
        <end position="57"/>
    </location>
</feature>
<dbReference type="AlphaFoldDB" id="A0A2A9E5Z3"/>
<gene>
    <name evidence="2" type="ORF">ATL42_1522</name>
</gene>
<proteinExistence type="predicted"/>
<protein>
    <submittedName>
        <fullName evidence="2">Uncharacterized protein</fullName>
    </submittedName>
</protein>
<reference evidence="2 3" key="1">
    <citation type="submission" date="2017-10" db="EMBL/GenBank/DDBJ databases">
        <title>Sequencing the genomes of 1000 actinobacteria strains.</title>
        <authorList>
            <person name="Klenk H.-P."/>
        </authorList>
    </citation>
    <scope>NUCLEOTIDE SEQUENCE [LARGE SCALE GENOMIC DNA]</scope>
    <source>
        <strain evidence="2 3">DSM 18966</strain>
    </source>
</reference>
<evidence type="ECO:0000313" key="2">
    <source>
        <dbReference type="EMBL" id="PFG33642.1"/>
    </source>
</evidence>
<accession>A0A2A9E5Z3</accession>
<name>A0A2A9E5Z3_9MICO</name>
<evidence type="ECO:0000256" key="1">
    <source>
        <dbReference type="SAM" id="MobiDB-lite"/>
    </source>
</evidence>
<organism evidence="2 3">
    <name type="scientific">Sanguibacter antarcticus</name>
    <dbReference type="NCBI Taxonomy" id="372484"/>
    <lineage>
        <taxon>Bacteria</taxon>
        <taxon>Bacillati</taxon>
        <taxon>Actinomycetota</taxon>
        <taxon>Actinomycetes</taxon>
        <taxon>Micrococcales</taxon>
        <taxon>Sanguibacteraceae</taxon>
        <taxon>Sanguibacter</taxon>
    </lineage>
</organism>
<comment type="caution">
    <text evidence="2">The sequence shown here is derived from an EMBL/GenBank/DDBJ whole genome shotgun (WGS) entry which is preliminary data.</text>
</comment>
<evidence type="ECO:0000313" key="3">
    <source>
        <dbReference type="Proteomes" id="UP000225548"/>
    </source>
</evidence>
<sequence length="57" mass="6773">MIDMNAGYLDLLVHHQVRMAELEERIERDRVARERAEQHSPETEPSERRGTKSRRDA</sequence>
<keyword evidence="3" id="KW-1185">Reference proteome</keyword>